<organism evidence="1 2">
    <name type="scientific">Campylobacter showae CSUNSWCD</name>
    <dbReference type="NCBI Taxonomy" id="1244083"/>
    <lineage>
        <taxon>Bacteria</taxon>
        <taxon>Pseudomonadati</taxon>
        <taxon>Campylobacterota</taxon>
        <taxon>Epsilonproteobacteria</taxon>
        <taxon>Campylobacterales</taxon>
        <taxon>Campylobacteraceae</taxon>
        <taxon>Campylobacter</taxon>
    </lineage>
</organism>
<dbReference type="eggNOG" id="ENOG502Z9BF">
    <property type="taxonomic scope" value="Bacteria"/>
</dbReference>
<comment type="caution">
    <text evidence="1">The sequence shown here is derived from an EMBL/GenBank/DDBJ whole genome shotgun (WGS) entry which is preliminary data.</text>
</comment>
<dbReference type="Proteomes" id="UP000011939">
    <property type="component" value="Unassembled WGS sequence"/>
</dbReference>
<accession>M5IEJ8</accession>
<dbReference type="RefSeq" id="WP_009495146.1">
    <property type="nucleotide sequence ID" value="NZ_AMZQ01000009.1"/>
</dbReference>
<dbReference type="EMBL" id="AMZQ01000009">
    <property type="protein sequence ID" value="EKU10837.1"/>
    <property type="molecule type" value="Genomic_DNA"/>
</dbReference>
<name>M5IEJ8_9BACT</name>
<gene>
    <name evidence="1" type="ORF">CSUNSWCD_2333</name>
</gene>
<evidence type="ECO:0000313" key="1">
    <source>
        <dbReference type="EMBL" id="EKU10837.1"/>
    </source>
</evidence>
<proteinExistence type="predicted"/>
<dbReference type="PATRIC" id="fig|1244083.3.peg.1579"/>
<dbReference type="AlphaFoldDB" id="M5IEJ8"/>
<sequence length="480" mass="55606">MQIVSSPKIVHQGIDTLVIGVNCLDEIVFNTKFKPFVAQIKRAKEAAQMIKTFGEKVEKTNLGLNYGDFLVSSKSTGAYIGYVRNDDVFFNVSDADFEATSIYHVKLQFRSVYLLKYGHEYCMTQVKKFLSEILGINFQIKILRLDLCADVAGIKYTPVDFFNFRSLKKISNFGESIGKTDDDDLISSDDAAKTFIDINTVTVNNFMRFNRFEGASFGKNPDMFRVYDKVKQVKNQNISELVFTKWALNGFIFDKDLCVFRHEVEFGRARIQRLIPFNTVDEVDYLFLNLGRFWATGLNICKWYDLTVKERERISNNSVQTDSVRKIYQRCDQDETRLKFWDFLADWDDTRFAKLSKHDFIKSKDLKQAKKALKAFVSAVYTNLGYDYNNFLIVLDEVKKDLEREGLNLHEYGLSKLAGNFNKNEKIINDCGVYIDNPLTSSMYFGLDEFIIALKEIRSDKYKKPIKDALKILQAQRLED</sequence>
<protein>
    <submittedName>
        <fullName evidence="1">Uncharacterized protein</fullName>
    </submittedName>
</protein>
<reference evidence="1 2" key="1">
    <citation type="journal article" date="2013" name="Genome Announc.">
        <title>Genome Sequence of Campylobacter showae UNSWCD, Isolated from a Patient with Crohn's Disease.</title>
        <authorList>
            <person name="Tay A.P."/>
            <person name="Kaakoush N.O."/>
            <person name="Deshpande N.P."/>
            <person name="Chen Z."/>
            <person name="Mitchell H."/>
            <person name="Wilkins M.R."/>
        </authorList>
    </citation>
    <scope>NUCLEOTIDE SEQUENCE [LARGE SCALE GENOMIC DNA]</scope>
    <source>
        <strain evidence="1 2">CSUNSWCD</strain>
    </source>
</reference>
<evidence type="ECO:0000313" key="2">
    <source>
        <dbReference type="Proteomes" id="UP000011939"/>
    </source>
</evidence>
<dbReference type="STRING" id="1244083.CSUNSWCD_2333"/>
<dbReference type="OrthoDB" id="5359361at2"/>